<dbReference type="Proteomes" id="UP000481861">
    <property type="component" value="Unassembled WGS sequence"/>
</dbReference>
<dbReference type="AlphaFoldDB" id="A0A7C8IH18"/>
<evidence type="ECO:0000256" key="1">
    <source>
        <dbReference type="SAM" id="MobiDB-lite"/>
    </source>
</evidence>
<proteinExistence type="predicted"/>
<name>A0A7C8IH18_9PLEO</name>
<organism evidence="2 3">
    <name type="scientific">Massariosphaeria phaeospora</name>
    <dbReference type="NCBI Taxonomy" id="100035"/>
    <lineage>
        <taxon>Eukaryota</taxon>
        <taxon>Fungi</taxon>
        <taxon>Dikarya</taxon>
        <taxon>Ascomycota</taxon>
        <taxon>Pezizomycotina</taxon>
        <taxon>Dothideomycetes</taxon>
        <taxon>Pleosporomycetidae</taxon>
        <taxon>Pleosporales</taxon>
        <taxon>Pleosporales incertae sedis</taxon>
        <taxon>Massariosphaeria</taxon>
    </lineage>
</organism>
<dbReference type="EMBL" id="JAADJZ010000002">
    <property type="protein sequence ID" value="KAF2876991.1"/>
    <property type="molecule type" value="Genomic_DNA"/>
</dbReference>
<comment type="caution">
    <text evidence="2">The sequence shown here is derived from an EMBL/GenBank/DDBJ whole genome shotgun (WGS) entry which is preliminary data.</text>
</comment>
<reference evidence="2 3" key="1">
    <citation type="submission" date="2020-01" db="EMBL/GenBank/DDBJ databases">
        <authorList>
            <consortium name="DOE Joint Genome Institute"/>
            <person name="Haridas S."/>
            <person name="Albert R."/>
            <person name="Binder M."/>
            <person name="Bloem J."/>
            <person name="Labutti K."/>
            <person name="Salamov A."/>
            <person name="Andreopoulos B."/>
            <person name="Baker S.E."/>
            <person name="Barry K."/>
            <person name="Bills G."/>
            <person name="Bluhm B.H."/>
            <person name="Cannon C."/>
            <person name="Castanera R."/>
            <person name="Culley D.E."/>
            <person name="Daum C."/>
            <person name="Ezra D."/>
            <person name="Gonzalez J.B."/>
            <person name="Henrissat B."/>
            <person name="Kuo A."/>
            <person name="Liang C."/>
            <person name="Lipzen A."/>
            <person name="Lutzoni F."/>
            <person name="Magnuson J."/>
            <person name="Mondo S."/>
            <person name="Nolan M."/>
            <person name="Ohm R."/>
            <person name="Pangilinan J."/>
            <person name="Park H.-J.H."/>
            <person name="Ramirez L."/>
            <person name="Alfaro M."/>
            <person name="Sun H."/>
            <person name="Tritt A."/>
            <person name="Yoshinaga Y."/>
            <person name="Zwiers L.-H.L."/>
            <person name="Turgeon B.G."/>
            <person name="Goodwin S.B."/>
            <person name="Spatafora J.W."/>
            <person name="Crous P.W."/>
            <person name="Grigoriev I.V."/>
        </authorList>
    </citation>
    <scope>NUCLEOTIDE SEQUENCE [LARGE SCALE GENOMIC DNA]</scope>
    <source>
        <strain evidence="2 3">CBS 611.86</strain>
    </source>
</reference>
<sequence>MLSHSPCSRTTIKHNTVHSATQPLLKERAALQAPSTPTRRHGPFQSDDIAGPDSSDDSTSGGVPVSSSEIPVTPVARRTNPKTPSSSVGKANISRRRTQYSSMLLRSPARPGHSTRMKQIFEVASLEGSDLHQDAEVSYPRLANISSTYASPGPFPTHESRGTHTLLPRSGVLVPSAGPPPIVPDIGRVPKTPIQPCRTPSQSWSDDSGYLIAEPPIASSHGTVSSKAWIDDWLARVSHEDDPSSVSTVDSSIATHQQYTSTGSARNLLRYPKVRLQRQTHEVAPSAHPPASVDDPFLSGFTVTKSIVDGLRKDPKADRLASIRSKKTKAKPKHDSPPRSASRRHVSDVCKVLDFDPSSAIVTSHTLDNSSTFPAPSTPVNISTPEQTTGADDDMMQLTPLSSNVCIERGPSRCHSIQKSQAASQAKDLAEAITWTPTRTSDFRKENAHTKIATPWKSETPQTLRSARRTTRFSRPPGGNRLESR</sequence>
<feature type="compositionally biased region" description="Polar residues" evidence="1">
    <location>
        <begin position="1"/>
        <end position="10"/>
    </location>
</feature>
<feature type="region of interest" description="Disordered" evidence="1">
    <location>
        <begin position="315"/>
        <end position="346"/>
    </location>
</feature>
<protein>
    <submittedName>
        <fullName evidence="2">Uncharacterized protein</fullName>
    </submittedName>
</protein>
<evidence type="ECO:0000313" key="2">
    <source>
        <dbReference type="EMBL" id="KAF2876991.1"/>
    </source>
</evidence>
<evidence type="ECO:0000313" key="3">
    <source>
        <dbReference type="Proteomes" id="UP000481861"/>
    </source>
</evidence>
<gene>
    <name evidence="2" type="ORF">BDV95DRAFT_136139</name>
</gene>
<dbReference type="OrthoDB" id="3801515at2759"/>
<keyword evidence="3" id="KW-1185">Reference proteome</keyword>
<accession>A0A7C8IH18</accession>
<feature type="region of interest" description="Disordered" evidence="1">
    <location>
        <begin position="180"/>
        <end position="206"/>
    </location>
</feature>
<feature type="region of interest" description="Disordered" evidence="1">
    <location>
        <begin position="1"/>
        <end position="114"/>
    </location>
</feature>
<feature type="compositionally biased region" description="Low complexity" evidence="1">
    <location>
        <begin position="51"/>
        <end position="68"/>
    </location>
</feature>
<feature type="region of interest" description="Disordered" evidence="1">
    <location>
        <begin position="447"/>
        <end position="485"/>
    </location>
</feature>